<organism evidence="3 4">
    <name type="scientific">Ignelater luminosus</name>
    <name type="common">Cucubano</name>
    <name type="synonym">Pyrophorus luminosus</name>
    <dbReference type="NCBI Taxonomy" id="2038154"/>
    <lineage>
        <taxon>Eukaryota</taxon>
        <taxon>Metazoa</taxon>
        <taxon>Ecdysozoa</taxon>
        <taxon>Arthropoda</taxon>
        <taxon>Hexapoda</taxon>
        <taxon>Insecta</taxon>
        <taxon>Pterygota</taxon>
        <taxon>Neoptera</taxon>
        <taxon>Endopterygota</taxon>
        <taxon>Coleoptera</taxon>
        <taxon>Polyphaga</taxon>
        <taxon>Elateriformia</taxon>
        <taxon>Elateroidea</taxon>
        <taxon>Elateridae</taxon>
        <taxon>Agrypninae</taxon>
        <taxon>Pyrophorini</taxon>
        <taxon>Ignelater</taxon>
    </lineage>
</organism>
<keyword evidence="1" id="KW-0511">Multifunctional enzyme</keyword>
<gene>
    <name evidence="3" type="ORF">ILUMI_17630</name>
</gene>
<keyword evidence="4" id="KW-1185">Reference proteome</keyword>
<evidence type="ECO:0000313" key="4">
    <source>
        <dbReference type="Proteomes" id="UP000801492"/>
    </source>
</evidence>
<dbReference type="InterPro" id="IPR050951">
    <property type="entry name" value="Retrovirus_Pol_polyprotein"/>
</dbReference>
<dbReference type="AlphaFoldDB" id="A0A8K0CQ48"/>
<evidence type="ECO:0000313" key="3">
    <source>
        <dbReference type="EMBL" id="KAF2888543.1"/>
    </source>
</evidence>
<protein>
    <recommendedName>
        <fullName evidence="2">Reverse transcriptase/retrotransposon-derived protein RNase H-like domain-containing protein</fullName>
    </recommendedName>
</protein>
<proteinExistence type="predicted"/>
<dbReference type="PANTHER" id="PTHR37984:SF5">
    <property type="entry name" value="PROTEIN NYNRIN-LIKE"/>
    <property type="match status" value="1"/>
</dbReference>
<dbReference type="Proteomes" id="UP000801492">
    <property type="component" value="Unassembled WGS sequence"/>
</dbReference>
<dbReference type="OrthoDB" id="6765319at2759"/>
<evidence type="ECO:0000256" key="1">
    <source>
        <dbReference type="ARBA" id="ARBA00023268"/>
    </source>
</evidence>
<dbReference type="InterPro" id="IPR041577">
    <property type="entry name" value="RT_RNaseH_2"/>
</dbReference>
<dbReference type="EMBL" id="VTPC01076196">
    <property type="protein sequence ID" value="KAF2888543.1"/>
    <property type="molecule type" value="Genomic_DNA"/>
</dbReference>
<dbReference type="GO" id="GO:0003824">
    <property type="term" value="F:catalytic activity"/>
    <property type="evidence" value="ECO:0007669"/>
    <property type="project" value="UniProtKB-KW"/>
</dbReference>
<feature type="domain" description="Reverse transcriptase/retrotransposon-derived protein RNase H-like" evidence="2">
    <location>
        <begin position="140"/>
        <end position="211"/>
    </location>
</feature>
<comment type="caution">
    <text evidence="3">The sequence shown here is derived from an EMBL/GenBank/DDBJ whole genome shotgun (WGS) entry which is preliminary data.</text>
</comment>
<sequence>MKIVLFDLDTGCAFTLLSEEVYEACVKTSPWIKTSLQEYNCRLKVYWFKEAIVNVDYKDKNFNLPCMVIKSGEKKLLSLLGHEAKLVFRDENGTPIFCKARPVRFAIKDAVQEELKRLVNSGCPNQQPVQWPKEFKSISKDSKTWICSSDVLALYDPTKKLKLTCDSSCYGIGAVLSYVINEEEKPISFASKTLSSAEQSNAQIEKEALVI</sequence>
<evidence type="ECO:0000259" key="2">
    <source>
        <dbReference type="Pfam" id="PF17919"/>
    </source>
</evidence>
<dbReference type="Pfam" id="PF17919">
    <property type="entry name" value="RT_RNaseH_2"/>
    <property type="match status" value="1"/>
</dbReference>
<dbReference type="SUPFAM" id="SSF56672">
    <property type="entry name" value="DNA/RNA polymerases"/>
    <property type="match status" value="1"/>
</dbReference>
<dbReference type="InterPro" id="IPR043502">
    <property type="entry name" value="DNA/RNA_pol_sf"/>
</dbReference>
<dbReference type="PANTHER" id="PTHR37984">
    <property type="entry name" value="PROTEIN CBG26694"/>
    <property type="match status" value="1"/>
</dbReference>
<dbReference type="GO" id="GO:0071897">
    <property type="term" value="P:DNA biosynthetic process"/>
    <property type="evidence" value="ECO:0007669"/>
    <property type="project" value="UniProtKB-ARBA"/>
</dbReference>
<accession>A0A8K0CQ48</accession>
<reference evidence="3" key="1">
    <citation type="submission" date="2019-08" db="EMBL/GenBank/DDBJ databases">
        <title>The genome of the North American firefly Photinus pyralis.</title>
        <authorList>
            <consortium name="Photinus pyralis genome working group"/>
            <person name="Fallon T.R."/>
            <person name="Sander Lower S.E."/>
            <person name="Weng J.-K."/>
        </authorList>
    </citation>
    <scope>NUCLEOTIDE SEQUENCE</scope>
    <source>
        <strain evidence="3">TRF0915ILg1</strain>
        <tissue evidence="3">Whole body</tissue>
    </source>
</reference>
<feature type="non-terminal residue" evidence="3">
    <location>
        <position position="1"/>
    </location>
</feature>
<name>A0A8K0CQ48_IGNLU</name>